<dbReference type="InterPro" id="IPR012340">
    <property type="entry name" value="NA-bd_OB-fold"/>
</dbReference>
<dbReference type="Gene3D" id="2.40.50.140">
    <property type="entry name" value="Nucleic acid-binding proteins"/>
    <property type="match status" value="1"/>
</dbReference>
<dbReference type="Pfam" id="PF03330">
    <property type="entry name" value="DPBB_1"/>
    <property type="match status" value="1"/>
</dbReference>
<dbReference type="CDD" id="cd22269">
    <property type="entry name" value="DPBB_EG45-like"/>
    <property type="match status" value="1"/>
</dbReference>
<evidence type="ECO:0000256" key="5">
    <source>
        <dbReference type="ARBA" id="ARBA00022741"/>
    </source>
</evidence>
<dbReference type="Pfam" id="PF00004">
    <property type="entry name" value="AAA"/>
    <property type="match status" value="1"/>
</dbReference>
<dbReference type="InterPro" id="IPR032501">
    <property type="entry name" value="Prot_ATP_ID_OB_2nd"/>
</dbReference>
<dbReference type="Proteomes" id="UP000239757">
    <property type="component" value="Unassembled WGS sequence"/>
</dbReference>
<dbReference type="SUPFAM" id="SSF50685">
    <property type="entry name" value="Barwin-like endoglucanases"/>
    <property type="match status" value="1"/>
</dbReference>
<evidence type="ECO:0000256" key="6">
    <source>
        <dbReference type="ARBA" id="ARBA00022840"/>
    </source>
</evidence>
<dbReference type="InterPro" id="IPR003593">
    <property type="entry name" value="AAA+_ATPase"/>
</dbReference>
<protein>
    <recommendedName>
        <fullName evidence="12">Expansin-like EG45 domain-containing protein</fullName>
    </recommendedName>
</protein>
<dbReference type="PROSITE" id="PS00674">
    <property type="entry name" value="AAA"/>
    <property type="match status" value="1"/>
</dbReference>
<sequence length="745" mass="83307">MTLLFLWSLVWKVDLLTYLSDASEANLIIGMDDFLDRMDQHFYNRLWNLELPKKILLTVRRFHKGFVPVKVALSARRIISGSLCHFAPETVPHICFECPHTCAVCILFPKYEQIDLLEDFSYYLVSLDHSFVGTAPTVGHPPRVEVWTPPPSGIYKDVHSPFAAEALFAIRAIIFTYDQDVILEGANQSGRILSKQDVSADEDLVWIEEIALLARFIEMGWVLCLSEDRALKQTQMATVAIERKQQASAEEMCTAKSGAKQGEGLRQYYLQHIHELQLNLRQKTHNLNRLEAQRNELNSRVRMLREELQLLQEPGSYVGEVVKVMGKNKVLVKVHPEGKYVVDIDKNIDITKITPSTRVALRNDSYVLHLILPSKVDPLVIELPIKHPELFESLGIAQPKGVLLYGPPGTGKTLLARAVAHHTDCTFIRVSGSELVQKYIGEGSRMVRELFVMAREHAPSIIFMDEIDSIGSARMESGSGNGDSEVQRTMLELLNQLDGFEASNKIKVLMATNRIDILDQALLRPGRIDRKIEFPNPNEESRLDILKIHSRRMNLMRGIDLKKIAEKMNGASGAELKAVCTEAGMFALRERRVHVTQEDFEMAVAKFFHVCHGDVGTAAQYSPPYLPTACFGDDQTQFPSSNLFAAAGDGIWDNGASCGRQYLVRCISASQPGTCVPDQTIQVKIVDYAPTALSPPSAQSTTIVLSETAFGGITNVPLDSINIEFQHFLQSLVLYGVCKSLINGY</sequence>
<comment type="subunit">
    <text evidence="9">Component of the 19S regulatory particle (RP/PA700) base subcomplex of the 26S proteasome. The 26S proteasome is composed of a core protease (CP), known as the 20S proteasome, capped at one or both ends by the 19S regulatory particle (RP/PA700). The RP/PA700 complex is composed of at least 17 different subunits in two subcomplexes, the base and the lid, which form the portions proximal and distal to the 20S proteolytic core, respectively.</text>
</comment>
<feature type="coiled-coil region" evidence="10">
    <location>
        <begin position="273"/>
        <end position="307"/>
    </location>
</feature>
<keyword evidence="5" id="KW-0547">Nucleotide-binding</keyword>
<accession>A0A2P5YY50</accession>
<evidence type="ECO:0000259" key="12">
    <source>
        <dbReference type="PROSITE" id="PS50842"/>
    </source>
</evidence>
<dbReference type="InterPro" id="IPR041569">
    <property type="entry name" value="AAA_lid_3"/>
</dbReference>
<feature type="chain" id="PRO_5015141788" description="Expansin-like EG45 domain-containing protein" evidence="11">
    <location>
        <begin position="26"/>
        <end position="745"/>
    </location>
</feature>
<evidence type="ECO:0000313" key="13">
    <source>
        <dbReference type="EMBL" id="PPS20504.1"/>
    </source>
</evidence>
<comment type="similarity">
    <text evidence="3">Belongs to the AAA ATPase family.</text>
</comment>
<dbReference type="InterPro" id="IPR050221">
    <property type="entry name" value="26S_Proteasome_ATPase"/>
</dbReference>
<dbReference type="AlphaFoldDB" id="A0A2P5YY50"/>
<evidence type="ECO:0000256" key="3">
    <source>
        <dbReference type="ARBA" id="ARBA00006914"/>
    </source>
</evidence>
<keyword evidence="10" id="KW-0175">Coiled coil</keyword>
<dbReference type="SMART" id="SM00382">
    <property type="entry name" value="AAA"/>
    <property type="match status" value="1"/>
</dbReference>
<dbReference type="InterPro" id="IPR003960">
    <property type="entry name" value="ATPase_AAA_CS"/>
</dbReference>
<dbReference type="GO" id="GO:0005634">
    <property type="term" value="C:nucleus"/>
    <property type="evidence" value="ECO:0007669"/>
    <property type="project" value="UniProtKB-SubCell"/>
</dbReference>
<evidence type="ECO:0000256" key="4">
    <source>
        <dbReference type="ARBA" id="ARBA00022490"/>
    </source>
</evidence>
<comment type="subcellular location">
    <subcellularLocation>
        <location evidence="2">Cytoplasm</location>
    </subcellularLocation>
    <subcellularLocation>
        <location evidence="1">Nucleus</location>
    </subcellularLocation>
</comment>
<dbReference type="InterPro" id="IPR009009">
    <property type="entry name" value="RlpA-like_DPBB"/>
</dbReference>
<dbReference type="FunFam" id="3.40.50.300:FF:000030">
    <property type="entry name" value="26S protease regulatory subunit 8"/>
    <property type="match status" value="1"/>
</dbReference>
<reference evidence="13 14" key="1">
    <citation type="submission" date="2015-01" db="EMBL/GenBank/DDBJ databases">
        <title>Genome of allotetraploid Gossypium barbadense reveals genomic plasticity and fiber elongation in cotton evolution.</title>
        <authorList>
            <person name="Chen X."/>
            <person name="Liu X."/>
            <person name="Zhao B."/>
            <person name="Zheng H."/>
            <person name="Hu Y."/>
            <person name="Lu G."/>
            <person name="Yang C."/>
            <person name="Chen J."/>
            <person name="Shan C."/>
            <person name="Zhang L."/>
            <person name="Zhou Y."/>
            <person name="Wang L."/>
            <person name="Guo W."/>
            <person name="Bai Y."/>
            <person name="Ruan J."/>
            <person name="Shangguan X."/>
            <person name="Mao Y."/>
            <person name="Jiang J."/>
            <person name="Zhu Y."/>
            <person name="Lei J."/>
            <person name="Kang H."/>
            <person name="Chen S."/>
            <person name="He X."/>
            <person name="Wang R."/>
            <person name="Wang Y."/>
            <person name="Chen J."/>
            <person name="Wang L."/>
            <person name="Yu S."/>
            <person name="Wang B."/>
            <person name="Wei J."/>
            <person name="Song S."/>
            <person name="Lu X."/>
            <person name="Gao Z."/>
            <person name="Gu W."/>
            <person name="Deng X."/>
            <person name="Ma D."/>
            <person name="Wang S."/>
            <person name="Liang W."/>
            <person name="Fang L."/>
            <person name="Cai C."/>
            <person name="Zhu X."/>
            <person name="Zhou B."/>
            <person name="Zhang Y."/>
            <person name="Chen Z."/>
            <person name="Xu S."/>
            <person name="Zhu R."/>
            <person name="Wang S."/>
            <person name="Zhang T."/>
            <person name="Zhao G."/>
        </authorList>
    </citation>
    <scope>NUCLEOTIDE SEQUENCE [LARGE SCALE GENOMIC DNA]</scope>
    <source>
        <strain evidence="14">cv. Xinhai21</strain>
        <tissue evidence="13">Leaf</tissue>
    </source>
</reference>
<keyword evidence="6" id="KW-0067">ATP-binding</keyword>
<dbReference type="Pfam" id="PF17862">
    <property type="entry name" value="AAA_lid_3"/>
    <property type="match status" value="1"/>
</dbReference>
<evidence type="ECO:0000256" key="1">
    <source>
        <dbReference type="ARBA" id="ARBA00004123"/>
    </source>
</evidence>
<dbReference type="InterPro" id="IPR027417">
    <property type="entry name" value="P-loop_NTPase"/>
</dbReference>
<dbReference type="CDD" id="cd19502">
    <property type="entry name" value="RecA-like_PAN_like"/>
    <property type="match status" value="1"/>
</dbReference>
<evidence type="ECO:0000256" key="9">
    <source>
        <dbReference type="ARBA" id="ARBA00061931"/>
    </source>
</evidence>
<keyword evidence="4" id="KW-0963">Cytoplasm</keyword>
<evidence type="ECO:0000256" key="11">
    <source>
        <dbReference type="SAM" id="SignalP"/>
    </source>
</evidence>
<dbReference type="SUPFAM" id="SSF52540">
    <property type="entry name" value="P-loop containing nucleoside triphosphate hydrolases"/>
    <property type="match status" value="1"/>
</dbReference>
<dbReference type="InterPro" id="IPR036908">
    <property type="entry name" value="RlpA-like_sf"/>
</dbReference>
<dbReference type="Gene3D" id="2.40.40.10">
    <property type="entry name" value="RlpA-like domain"/>
    <property type="match status" value="1"/>
</dbReference>
<organism evidence="13 14">
    <name type="scientific">Gossypium barbadense</name>
    <name type="common">Sea Island cotton</name>
    <name type="synonym">Hibiscus barbadensis</name>
    <dbReference type="NCBI Taxonomy" id="3634"/>
    <lineage>
        <taxon>Eukaryota</taxon>
        <taxon>Viridiplantae</taxon>
        <taxon>Streptophyta</taxon>
        <taxon>Embryophyta</taxon>
        <taxon>Tracheophyta</taxon>
        <taxon>Spermatophyta</taxon>
        <taxon>Magnoliopsida</taxon>
        <taxon>eudicotyledons</taxon>
        <taxon>Gunneridae</taxon>
        <taxon>Pentapetalae</taxon>
        <taxon>rosids</taxon>
        <taxon>malvids</taxon>
        <taxon>Malvales</taxon>
        <taxon>Malvaceae</taxon>
        <taxon>Malvoideae</taxon>
        <taxon>Gossypium</taxon>
    </lineage>
</organism>
<dbReference type="OrthoDB" id="1154031at2759"/>
<dbReference type="PANTHER" id="PTHR23073">
    <property type="entry name" value="26S PROTEASOME REGULATORY SUBUNIT"/>
    <property type="match status" value="1"/>
</dbReference>
<dbReference type="InterPro" id="IPR007112">
    <property type="entry name" value="Expansin/allergen_DPBB_dom"/>
</dbReference>
<keyword evidence="8" id="KW-0539">Nucleus</keyword>
<dbReference type="FunFam" id="1.10.8.60:FF:000006">
    <property type="entry name" value="26S protease regulatory subunit 8"/>
    <property type="match status" value="1"/>
</dbReference>
<dbReference type="InterPro" id="IPR003959">
    <property type="entry name" value="ATPase_AAA_core"/>
</dbReference>
<dbReference type="GO" id="GO:0005737">
    <property type="term" value="C:cytoplasm"/>
    <property type="evidence" value="ECO:0007669"/>
    <property type="project" value="UniProtKB-SubCell"/>
</dbReference>
<dbReference type="Pfam" id="PF16450">
    <property type="entry name" value="Prot_ATP_ID_OB_C"/>
    <property type="match status" value="1"/>
</dbReference>
<keyword evidence="11" id="KW-0732">Signal</keyword>
<name>A0A2P5YY50_GOSBA</name>
<dbReference type="GO" id="GO:0005524">
    <property type="term" value="F:ATP binding"/>
    <property type="evidence" value="ECO:0007669"/>
    <property type="project" value="UniProtKB-KW"/>
</dbReference>
<dbReference type="GO" id="GO:0000502">
    <property type="term" value="C:proteasome complex"/>
    <property type="evidence" value="ECO:0007669"/>
    <property type="project" value="UniProtKB-KW"/>
</dbReference>
<gene>
    <name evidence="13" type="ORF">GOBAR_AA00071</name>
</gene>
<dbReference type="EMBL" id="KZ662695">
    <property type="protein sequence ID" value="PPS20504.1"/>
    <property type="molecule type" value="Genomic_DNA"/>
</dbReference>
<evidence type="ECO:0000313" key="14">
    <source>
        <dbReference type="Proteomes" id="UP000239757"/>
    </source>
</evidence>
<dbReference type="PROSITE" id="PS50842">
    <property type="entry name" value="EXPANSIN_EG45"/>
    <property type="match status" value="1"/>
</dbReference>
<evidence type="ECO:0000256" key="10">
    <source>
        <dbReference type="SAM" id="Coils"/>
    </source>
</evidence>
<dbReference type="Gene3D" id="3.40.50.300">
    <property type="entry name" value="P-loop containing nucleotide triphosphate hydrolases"/>
    <property type="match status" value="1"/>
</dbReference>
<feature type="signal peptide" evidence="11">
    <location>
        <begin position="1"/>
        <end position="25"/>
    </location>
</feature>
<dbReference type="Gene3D" id="1.10.8.60">
    <property type="match status" value="1"/>
</dbReference>
<keyword evidence="7" id="KW-0647">Proteasome</keyword>
<proteinExistence type="inferred from homology"/>
<evidence type="ECO:0000256" key="8">
    <source>
        <dbReference type="ARBA" id="ARBA00023242"/>
    </source>
</evidence>
<dbReference type="FunFam" id="2.40.50.140:FF:000044">
    <property type="entry name" value="26S protease regulatory subunit 8"/>
    <property type="match status" value="1"/>
</dbReference>
<feature type="domain" description="Expansin-like EG45" evidence="12">
    <location>
        <begin position="627"/>
        <end position="726"/>
    </location>
</feature>
<evidence type="ECO:0000256" key="2">
    <source>
        <dbReference type="ARBA" id="ARBA00004496"/>
    </source>
</evidence>
<dbReference type="GO" id="GO:0016887">
    <property type="term" value="F:ATP hydrolysis activity"/>
    <property type="evidence" value="ECO:0007669"/>
    <property type="project" value="InterPro"/>
</dbReference>
<evidence type="ECO:0000256" key="7">
    <source>
        <dbReference type="ARBA" id="ARBA00022942"/>
    </source>
</evidence>